<evidence type="ECO:0000313" key="3">
    <source>
        <dbReference type="Proteomes" id="UP000292424"/>
    </source>
</evidence>
<dbReference type="Proteomes" id="UP000292424">
    <property type="component" value="Chromosome"/>
</dbReference>
<proteinExistence type="predicted"/>
<dbReference type="InterPro" id="IPR025364">
    <property type="entry name" value="DUF4268"/>
</dbReference>
<gene>
    <name evidence="2" type="ORF">E0W69_013965</name>
</gene>
<keyword evidence="3" id="KW-1185">Reference proteome</keyword>
<dbReference type="AlphaFoldDB" id="A0A5P2G4U9"/>
<evidence type="ECO:0000259" key="1">
    <source>
        <dbReference type="Pfam" id="PF14088"/>
    </source>
</evidence>
<organism evidence="2 3">
    <name type="scientific">Rhizosphaericola mali</name>
    <dbReference type="NCBI Taxonomy" id="2545455"/>
    <lineage>
        <taxon>Bacteria</taxon>
        <taxon>Pseudomonadati</taxon>
        <taxon>Bacteroidota</taxon>
        <taxon>Chitinophagia</taxon>
        <taxon>Chitinophagales</taxon>
        <taxon>Chitinophagaceae</taxon>
        <taxon>Rhizosphaericola</taxon>
    </lineage>
</organism>
<name>A0A5P2G4U9_9BACT</name>
<sequence>MYSKEENFQFKKDFWTALGQYLKPIPNSEGEEINWINYKTGIRQLNFRMDLDRKNAQIAIEITRNDNSERLAIYEKFESLKTIFNETMQEDWIWQESFSNEHKKIISIIYKKLPDVSINVKENWPTVITFFKERIIKLDEFWNDTKVAFDQFKL</sequence>
<evidence type="ECO:0000313" key="2">
    <source>
        <dbReference type="EMBL" id="QES89718.1"/>
    </source>
</evidence>
<protein>
    <submittedName>
        <fullName evidence="2">DUF4268 domain-containing protein</fullName>
    </submittedName>
</protein>
<reference evidence="2 3" key="1">
    <citation type="submission" date="2019-09" db="EMBL/GenBank/DDBJ databases">
        <title>Complete genome sequence of Arachidicoccus sp. B3-10 isolated from apple orchard soil.</title>
        <authorList>
            <person name="Kim H.S."/>
            <person name="Han K.-I."/>
            <person name="Suh M.K."/>
            <person name="Lee K.C."/>
            <person name="Eom M.K."/>
            <person name="Kim J.-S."/>
            <person name="Kang S.W."/>
            <person name="Sin Y."/>
            <person name="Lee J.-S."/>
        </authorList>
    </citation>
    <scope>NUCLEOTIDE SEQUENCE [LARGE SCALE GENOMIC DNA]</scope>
    <source>
        <strain evidence="2 3">B3-10</strain>
    </source>
</reference>
<dbReference type="KEGG" id="arac:E0W69_013965"/>
<dbReference type="RefSeq" id="WP_131330652.1">
    <property type="nucleotide sequence ID" value="NZ_CP044016.1"/>
</dbReference>
<dbReference type="OrthoDB" id="1467516at2"/>
<feature type="domain" description="DUF4268" evidence="1">
    <location>
        <begin position="11"/>
        <end position="145"/>
    </location>
</feature>
<accession>A0A5P2G4U9</accession>
<dbReference type="EMBL" id="CP044016">
    <property type="protein sequence ID" value="QES89718.1"/>
    <property type="molecule type" value="Genomic_DNA"/>
</dbReference>
<dbReference type="Pfam" id="PF14088">
    <property type="entry name" value="DUF4268"/>
    <property type="match status" value="1"/>
</dbReference>